<dbReference type="Gene3D" id="3.40.50.1820">
    <property type="entry name" value="alpha/beta hydrolase"/>
    <property type="match status" value="1"/>
</dbReference>
<keyword evidence="1 3" id="KW-0378">Hydrolase</keyword>
<dbReference type="PANTHER" id="PTHR43798">
    <property type="entry name" value="MONOACYLGLYCEROL LIPASE"/>
    <property type="match status" value="1"/>
</dbReference>
<protein>
    <submittedName>
        <fullName evidence="3">Alpha/beta hydrolase fold</fullName>
    </submittedName>
</protein>
<gene>
    <name evidence="3" type="ORF">SAMN06295960_0810</name>
</gene>
<proteinExistence type="predicted"/>
<evidence type="ECO:0000313" key="4">
    <source>
        <dbReference type="Proteomes" id="UP000193834"/>
    </source>
</evidence>
<dbReference type="AlphaFoldDB" id="A0A1X7IUV3"/>
<dbReference type="InterPro" id="IPR050266">
    <property type="entry name" value="AB_hydrolase_sf"/>
</dbReference>
<dbReference type="RefSeq" id="WP_085493030.1">
    <property type="nucleotide sequence ID" value="NZ_FXAZ01000001.1"/>
</dbReference>
<dbReference type="GO" id="GO:0016787">
    <property type="term" value="F:hydrolase activity"/>
    <property type="evidence" value="ECO:0007669"/>
    <property type="project" value="UniProtKB-KW"/>
</dbReference>
<accession>A0A1X7IUV3</accession>
<dbReference type="SUPFAM" id="SSF53474">
    <property type="entry name" value="alpha/beta-Hydrolases"/>
    <property type="match status" value="1"/>
</dbReference>
<dbReference type="EMBL" id="FXAZ01000001">
    <property type="protein sequence ID" value="SMG18620.1"/>
    <property type="molecule type" value="Genomic_DNA"/>
</dbReference>
<dbReference type="Proteomes" id="UP000193834">
    <property type="component" value="Unassembled WGS sequence"/>
</dbReference>
<reference evidence="3 4" key="1">
    <citation type="submission" date="2017-04" db="EMBL/GenBank/DDBJ databases">
        <authorList>
            <person name="Afonso C.L."/>
            <person name="Miller P.J."/>
            <person name="Scott M.A."/>
            <person name="Spackman E."/>
            <person name="Goraichik I."/>
            <person name="Dimitrov K.M."/>
            <person name="Suarez D.L."/>
            <person name="Swayne D.E."/>
        </authorList>
    </citation>
    <scope>NUCLEOTIDE SEQUENCE [LARGE SCALE GENOMIC DNA]</scope>
    <source>
        <strain evidence="3 4">11</strain>
    </source>
</reference>
<evidence type="ECO:0000313" key="3">
    <source>
        <dbReference type="EMBL" id="SMG18620.1"/>
    </source>
</evidence>
<dbReference type="Pfam" id="PF00561">
    <property type="entry name" value="Abhydrolase_1"/>
    <property type="match status" value="1"/>
</dbReference>
<keyword evidence="4" id="KW-1185">Reference proteome</keyword>
<dbReference type="InterPro" id="IPR029058">
    <property type="entry name" value="AB_hydrolase_fold"/>
</dbReference>
<evidence type="ECO:0000256" key="1">
    <source>
        <dbReference type="ARBA" id="ARBA00022801"/>
    </source>
</evidence>
<dbReference type="GO" id="GO:0016020">
    <property type="term" value="C:membrane"/>
    <property type="evidence" value="ECO:0007669"/>
    <property type="project" value="TreeGrafter"/>
</dbReference>
<dbReference type="InterPro" id="IPR000073">
    <property type="entry name" value="AB_hydrolase_1"/>
</dbReference>
<feature type="domain" description="AB hydrolase-1" evidence="2">
    <location>
        <begin position="30"/>
        <end position="124"/>
    </location>
</feature>
<dbReference type="STRING" id="1852522.SAMN06295960_0810"/>
<evidence type="ECO:0000259" key="2">
    <source>
        <dbReference type="Pfam" id="PF00561"/>
    </source>
</evidence>
<dbReference type="PANTHER" id="PTHR43798:SF31">
    <property type="entry name" value="AB HYDROLASE SUPERFAMILY PROTEIN YCLE"/>
    <property type="match status" value="1"/>
</dbReference>
<name>A0A1X7IUV3_9BACL</name>
<sequence length="239" mass="27445">MNIQSHFLMNGDVSIHFLDSVLEADSSLVPLLISPGLSETAEEYTDMMERLLPRRVIVLSYRGRGQSDTPTSGYTLEHHMSDLEAVVEHARLEKFHLYGYSRGVSYAIGYAEEHQEQLESLMLADYPAVHKRMESGWAEAYIHDYLIPHQRTQHIRQQAVRGIARESEDCSFEMNLIIPVLVLRGLEADSLVSDQSMDHYRSIQPKLQVRHFPFSGHDIRRTEPEDLYATIETFIAKSQ</sequence>
<dbReference type="OrthoDB" id="2645723at2"/>
<organism evidence="3 4">
    <name type="scientific">Paenibacillus aquistagni</name>
    <dbReference type="NCBI Taxonomy" id="1852522"/>
    <lineage>
        <taxon>Bacteria</taxon>
        <taxon>Bacillati</taxon>
        <taxon>Bacillota</taxon>
        <taxon>Bacilli</taxon>
        <taxon>Bacillales</taxon>
        <taxon>Paenibacillaceae</taxon>
        <taxon>Paenibacillus</taxon>
    </lineage>
</organism>